<proteinExistence type="predicted"/>
<feature type="compositionally biased region" description="Polar residues" evidence="1">
    <location>
        <begin position="42"/>
        <end position="51"/>
    </location>
</feature>
<protein>
    <submittedName>
        <fullName evidence="2">Uncharacterized protein</fullName>
    </submittedName>
</protein>
<name>A0A2P2KGW8_RHIMU</name>
<feature type="region of interest" description="Disordered" evidence="1">
    <location>
        <begin position="42"/>
        <end position="64"/>
    </location>
</feature>
<evidence type="ECO:0000256" key="1">
    <source>
        <dbReference type="SAM" id="MobiDB-lite"/>
    </source>
</evidence>
<reference evidence="2" key="1">
    <citation type="submission" date="2018-02" db="EMBL/GenBank/DDBJ databases">
        <title>Rhizophora mucronata_Transcriptome.</title>
        <authorList>
            <person name="Meera S.P."/>
            <person name="Sreeshan A."/>
            <person name="Augustine A."/>
        </authorList>
    </citation>
    <scope>NUCLEOTIDE SEQUENCE</scope>
    <source>
        <tissue evidence="2">Leaf</tissue>
    </source>
</reference>
<accession>A0A2P2KGW8</accession>
<organism evidence="2">
    <name type="scientific">Rhizophora mucronata</name>
    <name type="common">Asiatic mangrove</name>
    <dbReference type="NCBI Taxonomy" id="61149"/>
    <lineage>
        <taxon>Eukaryota</taxon>
        <taxon>Viridiplantae</taxon>
        <taxon>Streptophyta</taxon>
        <taxon>Embryophyta</taxon>
        <taxon>Tracheophyta</taxon>
        <taxon>Spermatophyta</taxon>
        <taxon>Magnoliopsida</taxon>
        <taxon>eudicotyledons</taxon>
        <taxon>Gunneridae</taxon>
        <taxon>Pentapetalae</taxon>
        <taxon>rosids</taxon>
        <taxon>fabids</taxon>
        <taxon>Malpighiales</taxon>
        <taxon>Rhizophoraceae</taxon>
        <taxon>Rhizophora</taxon>
    </lineage>
</organism>
<dbReference type="AlphaFoldDB" id="A0A2P2KGW8"/>
<sequence>MKNMIAFNQPCVSEHLQSLGHRLGIKPLNVFILNVPKLTTRNSSIGYSKSPQLKHPPKSTCSNF</sequence>
<evidence type="ECO:0000313" key="2">
    <source>
        <dbReference type="EMBL" id="MBX04963.1"/>
    </source>
</evidence>
<dbReference type="EMBL" id="GGEC01024479">
    <property type="protein sequence ID" value="MBX04963.1"/>
    <property type="molecule type" value="Transcribed_RNA"/>
</dbReference>